<organism evidence="3 4">
    <name type="scientific">Dictyobacter arantiisoli</name>
    <dbReference type="NCBI Taxonomy" id="2014874"/>
    <lineage>
        <taxon>Bacteria</taxon>
        <taxon>Bacillati</taxon>
        <taxon>Chloroflexota</taxon>
        <taxon>Ktedonobacteria</taxon>
        <taxon>Ktedonobacterales</taxon>
        <taxon>Dictyobacteraceae</taxon>
        <taxon>Dictyobacter</taxon>
    </lineage>
</organism>
<evidence type="ECO:0000313" key="4">
    <source>
        <dbReference type="Proteomes" id="UP000322530"/>
    </source>
</evidence>
<feature type="transmembrane region" description="Helical" evidence="2">
    <location>
        <begin position="107"/>
        <end position="127"/>
    </location>
</feature>
<dbReference type="AlphaFoldDB" id="A0A5A5TFW0"/>
<proteinExistence type="predicted"/>
<keyword evidence="2" id="KW-0812">Transmembrane</keyword>
<dbReference type="Proteomes" id="UP000322530">
    <property type="component" value="Unassembled WGS sequence"/>
</dbReference>
<keyword evidence="2" id="KW-1133">Transmembrane helix</keyword>
<dbReference type="RefSeq" id="WP_149403342.1">
    <property type="nucleotide sequence ID" value="NZ_BIXY01000071.1"/>
</dbReference>
<evidence type="ECO:0000256" key="1">
    <source>
        <dbReference type="SAM" id="Coils"/>
    </source>
</evidence>
<accession>A0A5A5TFW0</accession>
<feature type="transmembrane region" description="Helical" evidence="2">
    <location>
        <begin position="82"/>
        <end position="100"/>
    </location>
</feature>
<reference evidence="3 4" key="1">
    <citation type="submission" date="2019-01" db="EMBL/GenBank/DDBJ databases">
        <title>Draft genome sequence of Dictyobacter sp. Uno17.</title>
        <authorList>
            <person name="Wang C.M."/>
            <person name="Zheng Y."/>
            <person name="Sakai Y."/>
            <person name="Abe K."/>
            <person name="Yokota A."/>
            <person name="Yabe S."/>
        </authorList>
    </citation>
    <scope>NUCLEOTIDE SEQUENCE [LARGE SCALE GENOMIC DNA]</scope>
    <source>
        <strain evidence="3 4">Uno17</strain>
    </source>
</reference>
<keyword evidence="4" id="KW-1185">Reference proteome</keyword>
<evidence type="ECO:0000313" key="3">
    <source>
        <dbReference type="EMBL" id="GCF10460.1"/>
    </source>
</evidence>
<feature type="transmembrane region" description="Helical" evidence="2">
    <location>
        <begin position="193"/>
        <end position="212"/>
    </location>
</feature>
<feature type="coiled-coil region" evidence="1">
    <location>
        <begin position="226"/>
        <end position="260"/>
    </location>
</feature>
<protein>
    <submittedName>
        <fullName evidence="3">Uncharacterized protein</fullName>
    </submittedName>
</protein>
<sequence length="350" mass="39988">MHDSTISSDQKEHREDQLVTEDVALNKFLRWWYNFTAISPHATNTFEREQLRKSRFLSAIVLSLLLVFLLFIPGCLALPNKFVTVVDFGMMPICIISLFLNRAKKTMLAGLLLVIAFEAALVMVVLTTQPLDEPSIQQYELFVFGELLAVSLLNAGSVFPVAIFNSLFIVLSLLYQPQTAILAHDLQSQFWPLLLRPIGVQFLVAGVSYLWVSNAMRYMSLSFSAQEEALKQKELAEKDRQVLQQDIARLTQTYADAANKKVVITVPLHAYRQDFWSIIETYNALQLRLKHSQKNDQELQKVQLELDTLKNAIVQYSYGLNQRKISPWQPVQTKTALDPLLAAFRDHQRS</sequence>
<name>A0A5A5TFW0_9CHLR</name>
<feature type="transmembrane region" description="Helical" evidence="2">
    <location>
        <begin position="56"/>
        <end position="76"/>
    </location>
</feature>
<evidence type="ECO:0000256" key="2">
    <source>
        <dbReference type="SAM" id="Phobius"/>
    </source>
</evidence>
<dbReference type="EMBL" id="BIXY01000071">
    <property type="protein sequence ID" value="GCF10460.1"/>
    <property type="molecule type" value="Genomic_DNA"/>
</dbReference>
<keyword evidence="2" id="KW-0472">Membrane</keyword>
<dbReference type="OrthoDB" id="147233at2"/>
<comment type="caution">
    <text evidence="3">The sequence shown here is derived from an EMBL/GenBank/DDBJ whole genome shotgun (WGS) entry which is preliminary data.</text>
</comment>
<feature type="transmembrane region" description="Helical" evidence="2">
    <location>
        <begin position="147"/>
        <end position="173"/>
    </location>
</feature>
<keyword evidence="1" id="KW-0175">Coiled coil</keyword>
<gene>
    <name evidence="3" type="ORF">KDI_40240</name>
</gene>